<dbReference type="RefSeq" id="XP_007410449.1">
    <property type="nucleotide sequence ID" value="XM_007410387.1"/>
</dbReference>
<dbReference type="InterPro" id="IPR050282">
    <property type="entry name" value="Cycloisomerase_2"/>
</dbReference>
<dbReference type="SUPFAM" id="SSF51004">
    <property type="entry name" value="C-terminal (heme d1) domain of cytochrome cd1-nitrite reductase"/>
    <property type="match status" value="1"/>
</dbReference>
<comment type="similarity">
    <text evidence="1">Belongs to the cycloisomerase 2 family.</text>
</comment>
<protein>
    <recommendedName>
        <fullName evidence="5">3-carboxymuconate cyclase</fullName>
    </recommendedName>
</protein>
<feature type="chain" id="PRO_5003321695" description="3-carboxymuconate cyclase" evidence="2">
    <location>
        <begin position="27"/>
        <end position="425"/>
    </location>
</feature>
<keyword evidence="2" id="KW-0732">Signal</keyword>
<organism evidence="4">
    <name type="scientific">Melampsora larici-populina (strain 98AG31 / pathotype 3-4-7)</name>
    <name type="common">Poplar leaf rust fungus</name>
    <dbReference type="NCBI Taxonomy" id="747676"/>
    <lineage>
        <taxon>Eukaryota</taxon>
        <taxon>Fungi</taxon>
        <taxon>Dikarya</taxon>
        <taxon>Basidiomycota</taxon>
        <taxon>Pucciniomycotina</taxon>
        <taxon>Pucciniomycetes</taxon>
        <taxon>Pucciniales</taxon>
        <taxon>Melampsoraceae</taxon>
        <taxon>Melampsora</taxon>
    </lineage>
</organism>
<evidence type="ECO:0008006" key="5">
    <source>
        <dbReference type="Google" id="ProtNLM"/>
    </source>
</evidence>
<evidence type="ECO:0000313" key="4">
    <source>
        <dbReference type="Proteomes" id="UP000001072"/>
    </source>
</evidence>
<dbReference type="OrthoDB" id="9972196at2759"/>
<dbReference type="PANTHER" id="PTHR30344">
    <property type="entry name" value="6-PHOSPHOGLUCONOLACTONASE-RELATED"/>
    <property type="match status" value="1"/>
</dbReference>
<dbReference type="InterPro" id="IPR019405">
    <property type="entry name" value="Lactonase_7-beta_prop"/>
</dbReference>
<dbReference type="Pfam" id="PF10282">
    <property type="entry name" value="Lactonase"/>
    <property type="match status" value="1"/>
</dbReference>
<dbReference type="InterPro" id="IPR011048">
    <property type="entry name" value="Haem_d1_sf"/>
</dbReference>
<accession>F4RN01</accession>
<keyword evidence="4" id="KW-1185">Reference proteome</keyword>
<dbReference type="EMBL" id="GL883109">
    <property type="protein sequence ID" value="EGG06211.1"/>
    <property type="molecule type" value="Genomic_DNA"/>
</dbReference>
<evidence type="ECO:0000256" key="1">
    <source>
        <dbReference type="ARBA" id="ARBA00005564"/>
    </source>
</evidence>
<feature type="signal peptide" evidence="2">
    <location>
        <begin position="1"/>
        <end position="26"/>
    </location>
</feature>
<dbReference type="Proteomes" id="UP000001072">
    <property type="component" value="Unassembled WGS sequence"/>
</dbReference>
<sequence>MIPQSTTHLIKLASVFFFLPLSQVMANESSKVTNQSKSLYHQPLHHIIVGGYASVITTLQYDESTQKLSKIGVFNNSLVGTSPSWMEVSSDGKILHISNEVAEVDGQNNTGSISCYRIIKNTHSGSDSNSSISFEPINQAFTSSDPVAFDISPDRKNMIVASYTGATASRYELNEDQSFKYNKSVQAYSYNATGPNIARQLQSYIHQARYDPTGRIATFTDLGGDRVYIHSVDNKTGELNPIDTIQLKAGTGPRHLTFFVVNETRTDVYLICELSNELIYIQFNSISNPSFSTELKQILPTLPSTIYNQTTFGAGEVAITNDGQFVYGTNRQTDFNKSKDDNSIVLFKRDKLTGLLSERPILFPLSHTGFTPRHCSFSKDLHQRFLVVVGQQDHLVGIYERDVLNGQIKFLDMISIDEPAYVEFL</sequence>
<dbReference type="eggNOG" id="ENOG502RIAE">
    <property type="taxonomic scope" value="Eukaryota"/>
</dbReference>
<evidence type="ECO:0000256" key="2">
    <source>
        <dbReference type="SAM" id="SignalP"/>
    </source>
</evidence>
<gene>
    <name evidence="3" type="ORF">MELLADRAFT_116595</name>
</gene>
<dbReference type="KEGG" id="mlr:MELLADRAFT_116595"/>
<dbReference type="PANTHER" id="PTHR30344:SF1">
    <property type="entry name" value="6-PHOSPHOGLUCONOLACTONASE"/>
    <property type="match status" value="1"/>
</dbReference>
<dbReference type="InParanoid" id="F4RN01"/>
<proteinExistence type="inferred from homology"/>
<evidence type="ECO:0000313" key="3">
    <source>
        <dbReference type="EMBL" id="EGG06211.1"/>
    </source>
</evidence>
<dbReference type="Gene3D" id="2.130.10.10">
    <property type="entry name" value="YVTN repeat-like/Quinoprotein amine dehydrogenase"/>
    <property type="match status" value="1"/>
</dbReference>
<dbReference type="VEuPathDB" id="FungiDB:MELLADRAFT_116595"/>
<dbReference type="HOGENOM" id="CLU_038716_0_1_1"/>
<dbReference type="AlphaFoldDB" id="F4RN01"/>
<dbReference type="GO" id="GO:0017057">
    <property type="term" value="F:6-phosphogluconolactonase activity"/>
    <property type="evidence" value="ECO:0007669"/>
    <property type="project" value="TreeGrafter"/>
</dbReference>
<reference evidence="4" key="1">
    <citation type="journal article" date="2011" name="Proc. Natl. Acad. Sci. U.S.A.">
        <title>Obligate biotrophy features unraveled by the genomic analysis of rust fungi.</title>
        <authorList>
            <person name="Duplessis S."/>
            <person name="Cuomo C.A."/>
            <person name="Lin Y.-C."/>
            <person name="Aerts A."/>
            <person name="Tisserant E."/>
            <person name="Veneault-Fourrey C."/>
            <person name="Joly D.L."/>
            <person name="Hacquard S."/>
            <person name="Amselem J."/>
            <person name="Cantarel B.L."/>
            <person name="Chiu R."/>
            <person name="Coutinho P.M."/>
            <person name="Feau N."/>
            <person name="Field M."/>
            <person name="Frey P."/>
            <person name="Gelhaye E."/>
            <person name="Goldberg J."/>
            <person name="Grabherr M.G."/>
            <person name="Kodira C.D."/>
            <person name="Kohler A."/>
            <person name="Kuees U."/>
            <person name="Lindquist E.A."/>
            <person name="Lucas S.M."/>
            <person name="Mago R."/>
            <person name="Mauceli E."/>
            <person name="Morin E."/>
            <person name="Murat C."/>
            <person name="Pangilinan J.L."/>
            <person name="Park R."/>
            <person name="Pearson M."/>
            <person name="Quesneville H."/>
            <person name="Rouhier N."/>
            <person name="Sakthikumar S."/>
            <person name="Salamov A.A."/>
            <person name="Schmutz J."/>
            <person name="Selles B."/>
            <person name="Shapiro H."/>
            <person name="Tanguay P."/>
            <person name="Tuskan G.A."/>
            <person name="Henrissat B."/>
            <person name="Van de Peer Y."/>
            <person name="Rouze P."/>
            <person name="Ellis J.G."/>
            <person name="Dodds P.N."/>
            <person name="Schein J.E."/>
            <person name="Zhong S."/>
            <person name="Hamelin R.C."/>
            <person name="Grigoriev I.V."/>
            <person name="Szabo L.J."/>
            <person name="Martin F."/>
        </authorList>
    </citation>
    <scope>NUCLEOTIDE SEQUENCE [LARGE SCALE GENOMIC DNA]</scope>
    <source>
        <strain evidence="4">98AG31 / pathotype 3-4-7</strain>
    </source>
</reference>
<dbReference type="GeneID" id="18925844"/>
<name>F4RN01_MELLP</name>
<dbReference type="InterPro" id="IPR015943">
    <property type="entry name" value="WD40/YVTN_repeat-like_dom_sf"/>
</dbReference>